<feature type="region of interest" description="Disordered" evidence="9">
    <location>
        <begin position="1"/>
        <end position="34"/>
    </location>
</feature>
<evidence type="ECO:0000313" key="11">
    <source>
        <dbReference type="EMBL" id="KAF8393312.1"/>
    </source>
</evidence>
<dbReference type="SUPFAM" id="SSF54277">
    <property type="entry name" value="CAD &amp; PB1 domains"/>
    <property type="match status" value="1"/>
</dbReference>
<dbReference type="OMA" id="TNEYLAT"/>
<dbReference type="GO" id="GO:0009734">
    <property type="term" value="P:auxin-activated signaling pathway"/>
    <property type="evidence" value="ECO:0007669"/>
    <property type="project" value="UniProtKB-UniRule"/>
</dbReference>
<sequence length="156" mass="17619">MSTETEKPSPESDTELTLGLPGESQKTIPKRGYSETVDLNLRTSISESRGKDQSEIEIYGAGKPSYEKTQVVGWPPVRSTMKNALKSCRYMKVAIDGAPYLRKVNLEVYRSYQELLSALEEMFTCFTICNYLKESKLMDRGKGTEYVATYEDKDGD</sequence>
<evidence type="ECO:0000256" key="5">
    <source>
        <dbReference type="ARBA" id="ARBA00023163"/>
    </source>
</evidence>
<dbReference type="Gene3D" id="3.10.20.90">
    <property type="entry name" value="Phosphatidylinositol 3-kinase Catalytic Subunit, Chain A, domain 1"/>
    <property type="match status" value="1"/>
</dbReference>
<reference evidence="11 12" key="1">
    <citation type="submission" date="2020-04" db="EMBL/GenBank/DDBJ databases">
        <title>Plant Genome Project.</title>
        <authorList>
            <person name="Zhang R.-G."/>
        </authorList>
    </citation>
    <scope>NUCLEOTIDE SEQUENCE [LARGE SCALE GENOMIC DNA]</scope>
    <source>
        <strain evidence="11">YNK0</strain>
        <tissue evidence="11">Leaf</tissue>
    </source>
</reference>
<dbReference type="InterPro" id="IPR053793">
    <property type="entry name" value="PB1-like"/>
</dbReference>
<comment type="subunit">
    <text evidence="8">Homodimers and heterodimers.</text>
</comment>
<keyword evidence="5 8" id="KW-0804">Transcription</keyword>
<evidence type="ECO:0000256" key="1">
    <source>
        <dbReference type="ARBA" id="ARBA00004123"/>
    </source>
</evidence>
<dbReference type="AlphaFoldDB" id="A0A834YRS0"/>
<dbReference type="Proteomes" id="UP000655225">
    <property type="component" value="Unassembled WGS sequence"/>
</dbReference>
<dbReference type="Pfam" id="PF02309">
    <property type="entry name" value="AUX_IAA"/>
    <property type="match status" value="1"/>
</dbReference>
<dbReference type="OrthoDB" id="1287782at2759"/>
<dbReference type="InterPro" id="IPR033389">
    <property type="entry name" value="AUX/IAA_dom"/>
</dbReference>
<feature type="domain" description="PB1" evidence="10">
    <location>
        <begin position="88"/>
        <end position="156"/>
    </location>
</feature>
<feature type="compositionally biased region" description="Basic and acidic residues" evidence="9">
    <location>
        <begin position="1"/>
        <end position="10"/>
    </location>
</feature>
<comment type="subcellular location">
    <subcellularLocation>
        <location evidence="1 8">Nucleus</location>
    </subcellularLocation>
</comment>
<evidence type="ECO:0000256" key="4">
    <source>
        <dbReference type="ARBA" id="ARBA00023015"/>
    </source>
</evidence>
<keyword evidence="6 8" id="KW-0539">Nucleus</keyword>
<comment type="function">
    <text evidence="8">Aux/IAA proteins are short-lived transcriptional factors that function as repressors of early auxin response genes at low auxin concentrations.</text>
</comment>
<evidence type="ECO:0000256" key="2">
    <source>
        <dbReference type="ARBA" id="ARBA00006728"/>
    </source>
</evidence>
<keyword evidence="7 8" id="KW-0927">Auxin signaling pathway</keyword>
<comment type="caution">
    <text evidence="11">The sequence shown here is derived from an EMBL/GenBank/DDBJ whole genome shotgun (WGS) entry which is preliminary data.</text>
</comment>
<gene>
    <name evidence="11" type="ORF">HHK36_021553</name>
</gene>
<dbReference type="InterPro" id="IPR003311">
    <property type="entry name" value="AUX_IAA"/>
</dbReference>
<proteinExistence type="inferred from homology"/>
<dbReference type="EMBL" id="JABCRI010000015">
    <property type="protein sequence ID" value="KAF8393312.1"/>
    <property type="molecule type" value="Genomic_DNA"/>
</dbReference>
<evidence type="ECO:0000256" key="7">
    <source>
        <dbReference type="ARBA" id="ARBA00023294"/>
    </source>
</evidence>
<accession>A0A834YRS0</accession>
<keyword evidence="4 8" id="KW-0805">Transcription regulation</keyword>
<protein>
    <recommendedName>
        <fullName evidence="8">Auxin-responsive protein</fullName>
    </recommendedName>
</protein>
<keyword evidence="3 8" id="KW-0678">Repressor</keyword>
<keyword evidence="12" id="KW-1185">Reference proteome</keyword>
<evidence type="ECO:0000256" key="8">
    <source>
        <dbReference type="RuleBase" id="RU004549"/>
    </source>
</evidence>
<dbReference type="GO" id="GO:0005634">
    <property type="term" value="C:nucleus"/>
    <property type="evidence" value="ECO:0007669"/>
    <property type="project" value="UniProtKB-SubCell"/>
</dbReference>
<dbReference type="PANTHER" id="PTHR31734">
    <property type="entry name" value="AUXIN-RESPONSIVE PROTEIN IAA17"/>
    <property type="match status" value="1"/>
</dbReference>
<evidence type="ECO:0000256" key="6">
    <source>
        <dbReference type="ARBA" id="ARBA00023242"/>
    </source>
</evidence>
<name>A0A834YRS0_TETSI</name>
<dbReference type="GO" id="GO:0006355">
    <property type="term" value="P:regulation of DNA-templated transcription"/>
    <property type="evidence" value="ECO:0007669"/>
    <property type="project" value="InterPro"/>
</dbReference>
<comment type="similarity">
    <text evidence="2 8">Belongs to the Aux/IAA family.</text>
</comment>
<evidence type="ECO:0000256" key="9">
    <source>
        <dbReference type="SAM" id="MobiDB-lite"/>
    </source>
</evidence>
<dbReference type="PROSITE" id="PS51745">
    <property type="entry name" value="PB1"/>
    <property type="match status" value="1"/>
</dbReference>
<evidence type="ECO:0000256" key="3">
    <source>
        <dbReference type="ARBA" id="ARBA00022491"/>
    </source>
</evidence>
<dbReference type="PANTHER" id="PTHR31734:SF34">
    <property type="entry name" value="AUXIN-RESPONSIVE PROTEIN IAA15"/>
    <property type="match status" value="1"/>
</dbReference>
<evidence type="ECO:0000259" key="10">
    <source>
        <dbReference type="PROSITE" id="PS51745"/>
    </source>
</evidence>
<evidence type="ECO:0000313" key="12">
    <source>
        <dbReference type="Proteomes" id="UP000655225"/>
    </source>
</evidence>
<organism evidence="11 12">
    <name type="scientific">Tetracentron sinense</name>
    <name type="common">Spur-leaf</name>
    <dbReference type="NCBI Taxonomy" id="13715"/>
    <lineage>
        <taxon>Eukaryota</taxon>
        <taxon>Viridiplantae</taxon>
        <taxon>Streptophyta</taxon>
        <taxon>Embryophyta</taxon>
        <taxon>Tracheophyta</taxon>
        <taxon>Spermatophyta</taxon>
        <taxon>Magnoliopsida</taxon>
        <taxon>Trochodendrales</taxon>
        <taxon>Trochodendraceae</taxon>
        <taxon>Tetracentron</taxon>
    </lineage>
</organism>